<evidence type="ECO:0000313" key="1">
    <source>
        <dbReference type="EMBL" id="MPM84185.1"/>
    </source>
</evidence>
<organism evidence="1">
    <name type="scientific">bioreactor metagenome</name>
    <dbReference type="NCBI Taxonomy" id="1076179"/>
    <lineage>
        <taxon>unclassified sequences</taxon>
        <taxon>metagenomes</taxon>
        <taxon>ecological metagenomes</taxon>
    </lineage>
</organism>
<gene>
    <name evidence="1" type="ORF">SDC9_131256</name>
</gene>
<comment type="caution">
    <text evidence="1">The sequence shown here is derived from an EMBL/GenBank/DDBJ whole genome shotgun (WGS) entry which is preliminary data.</text>
</comment>
<reference evidence="1" key="1">
    <citation type="submission" date="2019-08" db="EMBL/GenBank/DDBJ databases">
        <authorList>
            <person name="Kucharzyk K."/>
            <person name="Murdoch R.W."/>
            <person name="Higgins S."/>
            <person name="Loffler F."/>
        </authorList>
    </citation>
    <scope>NUCLEOTIDE SEQUENCE</scope>
</reference>
<accession>A0A645D4Q3</accession>
<protein>
    <submittedName>
        <fullName evidence="1">Uncharacterized protein</fullName>
    </submittedName>
</protein>
<dbReference type="EMBL" id="VSSQ01032798">
    <property type="protein sequence ID" value="MPM84185.1"/>
    <property type="molecule type" value="Genomic_DNA"/>
</dbReference>
<proteinExistence type="predicted"/>
<sequence length="163" mass="17896">MIKVAQGCGKLPAAGSGSGNHHDGFGGFDVFIGAVSFVAHNQIDVFRITSRRIVQVNFNAFQLEFVLEDYCGGLFFVPGNNNGSYIDAIPFQVVDALQYVHIIGDAEIGPDFASFDISGIHAHNNLYLVFQFLQKTHFNVRSEAGQNPCCMIIIQNFSSEFEV</sequence>
<dbReference type="AlphaFoldDB" id="A0A645D4Q3"/>
<name>A0A645D4Q3_9ZZZZ</name>